<feature type="chain" id="PRO_5026979029" evidence="2">
    <location>
        <begin position="22"/>
        <end position="216"/>
    </location>
</feature>
<gene>
    <name evidence="3" type="ORF">FTUN_5230</name>
</gene>
<dbReference type="Gene3D" id="1.20.58.2200">
    <property type="match status" value="1"/>
</dbReference>
<organism evidence="3 4">
    <name type="scientific">Frigoriglobus tundricola</name>
    <dbReference type="NCBI Taxonomy" id="2774151"/>
    <lineage>
        <taxon>Bacteria</taxon>
        <taxon>Pseudomonadati</taxon>
        <taxon>Planctomycetota</taxon>
        <taxon>Planctomycetia</taxon>
        <taxon>Gemmatales</taxon>
        <taxon>Gemmataceae</taxon>
        <taxon>Frigoriglobus</taxon>
    </lineage>
</organism>
<evidence type="ECO:0000256" key="1">
    <source>
        <dbReference type="SAM" id="MobiDB-lite"/>
    </source>
</evidence>
<evidence type="ECO:0000313" key="4">
    <source>
        <dbReference type="Proteomes" id="UP000503447"/>
    </source>
</evidence>
<accession>A0A6M5YWR6</accession>
<dbReference type="InterPro" id="IPR038440">
    <property type="entry name" value="FimV_C_sf"/>
</dbReference>
<dbReference type="RefSeq" id="WP_171472987.1">
    <property type="nucleotide sequence ID" value="NZ_CP053452.2"/>
</dbReference>
<protein>
    <submittedName>
        <fullName evidence="3">Uncharacterized protein</fullName>
    </submittedName>
</protein>
<evidence type="ECO:0000256" key="2">
    <source>
        <dbReference type="SAM" id="SignalP"/>
    </source>
</evidence>
<sequence>MRAMVLFTASVTLLWGAAAWSQPAPQGDKKDAKADPPSAAMEPLTLTPAAERTRTKALKAKVSVNFTEKRLGDVLKEFATQADVSADALLMWAYGPDFPYSKSVSYTCKGKALDVALDELFKKNGDLGYIVVSKEGDKHDGWVLLTTTGERGAAKPAVKLGAKDEADAAEKLALAKTLIDGGKTDQAKTVLAFVLKKYPTAKIAAEAKELLTKLEK</sequence>
<name>A0A6M5YWR6_9BACT</name>
<keyword evidence="2" id="KW-0732">Signal</keyword>
<dbReference type="KEGG" id="ftj:FTUN_5230"/>
<feature type="signal peptide" evidence="2">
    <location>
        <begin position="1"/>
        <end position="21"/>
    </location>
</feature>
<feature type="region of interest" description="Disordered" evidence="1">
    <location>
        <begin position="22"/>
        <end position="42"/>
    </location>
</feature>
<dbReference type="Proteomes" id="UP000503447">
    <property type="component" value="Chromosome"/>
</dbReference>
<dbReference type="EMBL" id="CP053452">
    <property type="protein sequence ID" value="QJW97653.1"/>
    <property type="molecule type" value="Genomic_DNA"/>
</dbReference>
<proteinExistence type="predicted"/>
<dbReference type="AlphaFoldDB" id="A0A6M5YWR6"/>
<reference evidence="4" key="1">
    <citation type="submission" date="2020-05" db="EMBL/GenBank/DDBJ databases">
        <title>Frigoriglobus tundricola gen. nov., sp. nov., a psychrotolerant cellulolytic planctomycete of the family Gemmataceae with two divergent copies of 16S rRNA gene.</title>
        <authorList>
            <person name="Kulichevskaya I.S."/>
            <person name="Ivanova A.A."/>
            <person name="Naumoff D.G."/>
            <person name="Beletsky A.V."/>
            <person name="Rijpstra W.I.C."/>
            <person name="Sinninghe Damste J.S."/>
            <person name="Mardanov A.V."/>
            <person name="Ravin N.V."/>
            <person name="Dedysh S.N."/>
        </authorList>
    </citation>
    <scope>NUCLEOTIDE SEQUENCE [LARGE SCALE GENOMIC DNA]</scope>
    <source>
        <strain evidence="4">PL17</strain>
    </source>
</reference>
<keyword evidence="4" id="KW-1185">Reference proteome</keyword>
<evidence type="ECO:0000313" key="3">
    <source>
        <dbReference type="EMBL" id="QJW97653.1"/>
    </source>
</evidence>